<dbReference type="AlphaFoldDB" id="A0AAU7LQ23"/>
<reference evidence="12" key="1">
    <citation type="submission" date="2024-05" db="EMBL/GenBank/DDBJ databases">
        <authorList>
            <person name="Bunk B."/>
            <person name="Swiderski J."/>
            <person name="Sproer C."/>
            <person name="Thiel V."/>
        </authorList>
    </citation>
    <scope>NUCLEOTIDE SEQUENCE</scope>
    <source>
        <strain evidence="12">DSM 17735</strain>
    </source>
</reference>
<keyword evidence="5" id="KW-0812">Transmembrane</keyword>
<dbReference type="EMBL" id="CP157675">
    <property type="protein sequence ID" value="XBP69720.1"/>
    <property type="molecule type" value="Genomic_DNA"/>
</dbReference>
<dbReference type="Pfam" id="PF13609">
    <property type="entry name" value="Porin_4"/>
    <property type="match status" value="1"/>
</dbReference>
<keyword evidence="7" id="KW-0406">Ion transport</keyword>
<evidence type="ECO:0000256" key="7">
    <source>
        <dbReference type="ARBA" id="ARBA00023065"/>
    </source>
</evidence>
<evidence type="ECO:0000256" key="2">
    <source>
        <dbReference type="ARBA" id="ARBA00011233"/>
    </source>
</evidence>
<dbReference type="CDD" id="cd00342">
    <property type="entry name" value="gram_neg_porins"/>
    <property type="match status" value="1"/>
</dbReference>
<sequence>MDDSLPTVFGSGDGEVCFIFTFLEFLMKKSFIALAVLAVSGVASAQSSVTLYGLVDAYVGSSKVKVSTPGAASSSLRQSVVDSGGFNTSRFGFKGSEDLGGGLKANFVLEAGFDASTGAANSYTNPFTGAVSSSTFGRNSWVGLSGGFGEVKLGKMWTPYDEVKGSGAAAFDANIFAPATNVWLSNNYQDRPGNAIYYSTPSFSGFSAAGMYSFGENKAPGVDAGKILSANVQYANGPIAAAVSYQTEKATGATTATKFTQVNGSYDLGAAKLLAAVGHVKDGSDKSKEFQVGVDVPLGAVTVSGGVARAKLTGPGGEVKSTGFGLAAKYDLSKRTFLYTGLQLSKNEVVGAGDIKTDTFAVGVQHKF</sequence>
<accession>A0AAU7LQ23</accession>
<dbReference type="GO" id="GO:0046930">
    <property type="term" value="C:pore complex"/>
    <property type="evidence" value="ECO:0007669"/>
    <property type="project" value="UniProtKB-KW"/>
</dbReference>
<evidence type="ECO:0000256" key="8">
    <source>
        <dbReference type="ARBA" id="ARBA00023114"/>
    </source>
</evidence>
<comment type="subunit">
    <text evidence="2">Homotrimer.</text>
</comment>
<keyword evidence="4" id="KW-1134">Transmembrane beta strand</keyword>
<evidence type="ECO:0000259" key="11">
    <source>
        <dbReference type="Pfam" id="PF13609"/>
    </source>
</evidence>
<evidence type="ECO:0000256" key="9">
    <source>
        <dbReference type="ARBA" id="ARBA00023136"/>
    </source>
</evidence>
<keyword evidence="8" id="KW-0626">Porin</keyword>
<dbReference type="InterPro" id="IPR023614">
    <property type="entry name" value="Porin_dom_sf"/>
</dbReference>
<protein>
    <submittedName>
        <fullName evidence="12">Porin</fullName>
    </submittedName>
</protein>
<dbReference type="InterPro" id="IPR033900">
    <property type="entry name" value="Gram_neg_porin_domain"/>
</dbReference>
<feature type="domain" description="Porin" evidence="11">
    <location>
        <begin position="33"/>
        <end position="348"/>
    </location>
</feature>
<evidence type="ECO:0000256" key="10">
    <source>
        <dbReference type="ARBA" id="ARBA00023237"/>
    </source>
</evidence>
<evidence type="ECO:0000256" key="5">
    <source>
        <dbReference type="ARBA" id="ARBA00022692"/>
    </source>
</evidence>
<evidence type="ECO:0000313" key="12">
    <source>
        <dbReference type="EMBL" id="XBP69720.1"/>
    </source>
</evidence>
<keyword evidence="6" id="KW-0732">Signal</keyword>
<evidence type="ECO:0000256" key="6">
    <source>
        <dbReference type="ARBA" id="ARBA00022729"/>
    </source>
</evidence>
<dbReference type="RefSeq" id="WP_349278534.1">
    <property type="nucleotide sequence ID" value="NZ_CBCSCU010000016.1"/>
</dbReference>
<dbReference type="PANTHER" id="PTHR34501">
    <property type="entry name" value="PROTEIN YDDL-RELATED"/>
    <property type="match status" value="1"/>
</dbReference>
<dbReference type="PANTHER" id="PTHR34501:SF9">
    <property type="entry name" value="MAJOR OUTER MEMBRANE PROTEIN P.IA"/>
    <property type="match status" value="1"/>
</dbReference>
<dbReference type="GO" id="GO:0015288">
    <property type="term" value="F:porin activity"/>
    <property type="evidence" value="ECO:0007669"/>
    <property type="project" value="UniProtKB-KW"/>
</dbReference>
<dbReference type="GO" id="GO:0009279">
    <property type="term" value="C:cell outer membrane"/>
    <property type="evidence" value="ECO:0007669"/>
    <property type="project" value="UniProtKB-SubCell"/>
</dbReference>
<gene>
    <name evidence="12" type="ORF">ABLV49_17815</name>
</gene>
<evidence type="ECO:0000256" key="3">
    <source>
        <dbReference type="ARBA" id="ARBA00022448"/>
    </source>
</evidence>
<evidence type="ECO:0000256" key="4">
    <source>
        <dbReference type="ARBA" id="ARBA00022452"/>
    </source>
</evidence>
<dbReference type="SUPFAM" id="SSF56935">
    <property type="entry name" value="Porins"/>
    <property type="match status" value="1"/>
</dbReference>
<comment type="subcellular location">
    <subcellularLocation>
        <location evidence="1">Cell outer membrane</location>
        <topology evidence="1">Multi-pass membrane protein</topology>
    </subcellularLocation>
</comment>
<evidence type="ECO:0000256" key="1">
    <source>
        <dbReference type="ARBA" id="ARBA00004571"/>
    </source>
</evidence>
<dbReference type="GO" id="GO:0006811">
    <property type="term" value="P:monoatomic ion transport"/>
    <property type="evidence" value="ECO:0007669"/>
    <property type="project" value="UniProtKB-KW"/>
</dbReference>
<proteinExistence type="predicted"/>
<keyword evidence="3" id="KW-0813">Transport</keyword>
<organism evidence="12">
    <name type="scientific">Polaromonas hydrogenivorans</name>
    <dbReference type="NCBI Taxonomy" id="335476"/>
    <lineage>
        <taxon>Bacteria</taxon>
        <taxon>Pseudomonadati</taxon>
        <taxon>Pseudomonadota</taxon>
        <taxon>Betaproteobacteria</taxon>
        <taxon>Burkholderiales</taxon>
        <taxon>Comamonadaceae</taxon>
        <taxon>Polaromonas</taxon>
    </lineage>
</organism>
<keyword evidence="9" id="KW-0472">Membrane</keyword>
<name>A0AAU7LQ23_9BURK</name>
<keyword evidence="10" id="KW-0998">Cell outer membrane</keyword>
<dbReference type="Gene3D" id="2.40.160.10">
    <property type="entry name" value="Porin"/>
    <property type="match status" value="1"/>
</dbReference>
<dbReference type="InterPro" id="IPR050298">
    <property type="entry name" value="Gram-neg_bact_OMP"/>
</dbReference>